<evidence type="ECO:0000313" key="4">
    <source>
        <dbReference type="Proteomes" id="UP000054776"/>
    </source>
</evidence>
<dbReference type="PANTHER" id="PTHR10858">
    <property type="entry name" value="DEOXYRIBONUCLEASE II"/>
    <property type="match status" value="1"/>
</dbReference>
<organism evidence="3 4">
    <name type="scientific">Trichinella spiralis</name>
    <name type="common">Trichina worm</name>
    <dbReference type="NCBI Taxonomy" id="6334"/>
    <lineage>
        <taxon>Eukaryota</taxon>
        <taxon>Metazoa</taxon>
        <taxon>Ecdysozoa</taxon>
        <taxon>Nematoda</taxon>
        <taxon>Enoplea</taxon>
        <taxon>Dorylaimia</taxon>
        <taxon>Trichinellida</taxon>
        <taxon>Trichinellidae</taxon>
        <taxon>Trichinella</taxon>
    </lineage>
</organism>
<accession>A0A0V1AS34</accession>
<sequence>MLPDKESFASWEHEFPEVLNQTLPDQVMHSIYNTYRAILYKGPAQNNGKLLASDSPNDWANGAAPVTQNNGNSFAVTLKNVVGPHDNVKFLAYNNVPPAVPNVKTNSNSKGVIIISTSPGQNDGAWIVHTVPGFPAARTGYSWPASEIAKGHLLICMTIAETQINAVAASLIQIEPFVYYNDIPETETAGMPDFKKLAEGQIPTTPPFTTRRSIKTAAPAPVDIHIYSKSAKSKYEIYKKVIVKALKKTMKVWSRRDNKLKGDCRVSQRNIRLIKSPAQIGDQATNIEADESNWIVSEPGNIFCFMDKPYSKNQIKEPAMAVCIDKDAIFARFNAIAAQDKKGYKDAVSTNVDITAVLRQTCHMGASPVDQHLRSTEETKPIPLIYDEEASAAATVTSGYFPVFKRVQFARYNHRSKSFPRLPEHRQDLQIPDAFRTTKAGKNLLLWQSALRHIVVFATGNNIGLLGQTKTWGMDDIGTYGPFQALINKAAVLEVDLNPDTIICDFETALIPAIQGYFLNTRVQGCYFRFCQAIHRKVSNQSNVHRAILYKGPTQANGKVLLSTAPGNWADGAAQLTAAAGHSFAGSLTGVVANAQDITFLAYNNVPPAVPNVQTKSNSKVYDAGVIIVSTAARANEGRWIVHTVPGFPAAKTGYNWPAAETAKGHLLICMTIAETQINAIAASLIRAEPFVYYNDIPESETAGMGDFKKLAEGQTATLPPFTIKQSIKITAAAPIDVHIYSKSAKSRYEFYKKVILKKLKKTIKVWSRRDNKLKGDCRVIERNVRLIKSPAQIGDHATNIEADQSNWIVSEPGNIFCFTDKPYAVTILKKSQAAEPAMAVCIDQNAIFARFDAIAAQKLLPNKTPNAKTEVVQEMPIGPAQNTGKLLASDVPGNWADGARDVTQAAGHSFGVILTDVVGNNVNVKFLAYNNVPPGIPNVKTKSNGKVGVIMISTAVGVNDGAWIVHTVPGFPAAKTGYSWPAAEIARGHLLICMTIAETQINAIAASLFRAEPFVYYNDIPETETAGMPDFKKLAEGQIPTTPPFTISRSIKLTGAGAVSVQIFSKSAKSRYEMYRKVILRGLKKTIKVWSRRDNKLKGDCRVLERNIRLIKSPAQIGDHATNIEADESNWIVSEPGNIFCFMDKPYAVTIQKKSQATEPALAACFDQAAIFARFNTIAAQVENCPQTTKNNTICQNTYRVILYKGPAQNTGKLLASDVPGNWDDGARDVAQVNGHSFAATLTDVVGNNNNDVKFLAYNNVPPGIPNVKTKSNGKGIIIIRTTVGQNDGAWIVHTVPGFPKARTGYSWPAAEIAKGHLLICMTIAKTQINAIAASLFHAEPFVYYNDIPETETAGMPDFKKLAEGQIPTTPPFTINRSIKLTGAGAVPVHIYSNKTKSRYGIIIIRTTVGQNDGAWIVHTVPGFPKARTGYSWPAAEIAKGHLLICMTIAKTQINAIAASLFRAEPFVYYNDIPETETVGMPDFKKLAEGQIPTTSPFTISRSIKLTGAGAVSVQIFSKSAKSRYEMYRKVILRGLKKTIKVWSRRDNKLKGDCRVLQRNIRLIKSPAQIGDHATNIEADESNWIVSEPGNIFCFMDKPYAVTILKKSQATEPALAACFDQAAIFARFNTIAAQFLCFCYYQISQIRKIRDAKIQMVQETQIGPSQDRGKFLASDAPDNWVNGAAAVTDRAGHSFAVTLNDVVGNNADVKFFAYNNIPPGIPNVKTKSNGKGVIMISTAVGVNDGAWIVHTVPGFPAAKTGYSWPAAEIAKGHLLICMTIAETQINAIAASLFRAEPFVYYNDIPETETAGMPDFKKLAEGQIPTTPPFTISRSIKLTGAGAVSVQIFSKSAKSRYEMYRKVILRGLKKTIKVWSRRDNKLKGDCRVLERNIRLIKSPAQIGDHATNIEADESNWIVSEPGNIFCFMDKPYAVTILKKSQATEPALAACFDQAAIFARFNTIAAQVENCPQKVKRQNLRWQLVLTKLQFLLDLILLLLKAILYKGPRQDRGKFLASNAPDNWVDGAAVVTDAAGHSFAGALNGVVGNNANVKFLAYNNVPPGIPNVKTKSNGKGVIMISTAVGANDGAWIVHTVPGFPKARTGYSWPAAEIAKGHLLICMTIAETQINAIAASLFRAQPFVYYNDIPETETVGMPDFKKLAEGQIPTTPPFTISQTIKLTGAGAVPVHIYSKSAKSRYEFYKKVILKKLKKTIKVWSRRDNKLKGDCRVLQRNIRLIKSPAQIGDHATNIEADESNWIVSEPGNIFCFMDKPYAVTIQKKSQATEPALAACFDQAAIFARFNTIAAQTLDYPQLLRNAGTLLYCAINDSPLIIYYVKYSYRAAQLLKLCMSEMLILCLGNATHFIRTKYFLYFLWKVRAVLYKGPAQNNGKLLASDSPNDWANGAAVVTQPNGHSFAAALTNVVGPHANVKFLAYNNVPPAVPNVKTKSNSKGVIIINTTPGQNDGAWIVHTVPGFPAARTGYSWPASEIAKGHLLICMTIAETQINANSKCKNNAGGQDIDWAILYKGPAQNNDSPNDWANGAAPVTQNNAHSFAVALSDVVRPHANVKFLAYNNIPPAVPNVKTKSNSKGVIIINTAPGQNDGAWIVHTVPGFPAARTGYSWPAAETAKGHLLICMTIAETQINAVAASLIQIEPFIYYNDIPETETAGMPDFKKLAEGQIPVSPPFTTRRSIKTAAPAPVDVHIYSKSAKSKYEIYKKVIVKALKKTIKVWSRRDNKLKGDCRVLERNIRLINSPAQIGDHPTNIEADESNWIVSEPGNIFCFMDKPYAVTILKLLNLQWVFVLTRMQFLLDLMPLLLKLRTAHDDRQIKYYEMNCLRKVFEIS</sequence>
<comment type="caution">
    <text evidence="3">The sequence shown here is derived from an EMBL/GenBank/DDBJ whole genome shotgun (WGS) entry which is preliminary data.</text>
</comment>
<dbReference type="GO" id="GO:0006309">
    <property type="term" value="P:apoptotic DNA fragmentation"/>
    <property type="evidence" value="ECO:0007669"/>
    <property type="project" value="TreeGrafter"/>
</dbReference>
<evidence type="ECO:0000256" key="2">
    <source>
        <dbReference type="ARBA" id="ARBA00022801"/>
    </source>
</evidence>
<evidence type="ECO:0000313" key="3">
    <source>
        <dbReference type="EMBL" id="KRY27618.1"/>
    </source>
</evidence>
<dbReference type="Proteomes" id="UP000054776">
    <property type="component" value="Unassembled WGS sequence"/>
</dbReference>
<keyword evidence="2" id="KW-0378">Hydrolase</keyword>
<dbReference type="GO" id="GO:0004531">
    <property type="term" value="F:deoxyribonuclease II activity"/>
    <property type="evidence" value="ECO:0007669"/>
    <property type="project" value="InterPro"/>
</dbReference>
<gene>
    <name evidence="3" type="primary">DNASE2</name>
    <name evidence="3" type="ORF">T01_3495</name>
</gene>
<name>A0A0V1AS34_TRISP</name>
<dbReference type="InParanoid" id="A0A0V1AS34"/>
<dbReference type="Pfam" id="PF03265">
    <property type="entry name" value="DNase_II"/>
    <property type="match status" value="9"/>
</dbReference>
<dbReference type="OrthoDB" id="10261598at2759"/>
<dbReference type="EMBL" id="JYDH01000243">
    <property type="protein sequence ID" value="KRY27618.1"/>
    <property type="molecule type" value="Genomic_DNA"/>
</dbReference>
<comment type="similarity">
    <text evidence="1">Belongs to the DNase II family.</text>
</comment>
<reference evidence="3 4" key="1">
    <citation type="submission" date="2015-01" db="EMBL/GenBank/DDBJ databases">
        <title>Evolution of Trichinella species and genotypes.</title>
        <authorList>
            <person name="Korhonen P.K."/>
            <person name="Edoardo P."/>
            <person name="Giuseppe L.R."/>
            <person name="Gasser R.B."/>
        </authorList>
    </citation>
    <scope>NUCLEOTIDE SEQUENCE [LARGE SCALE GENOMIC DNA]</scope>
    <source>
        <strain evidence="3">ISS3</strain>
    </source>
</reference>
<keyword evidence="4" id="KW-1185">Reference proteome</keyword>
<evidence type="ECO:0000256" key="1">
    <source>
        <dbReference type="ARBA" id="ARBA00007527"/>
    </source>
</evidence>
<dbReference type="InterPro" id="IPR004947">
    <property type="entry name" value="DNase_II"/>
</dbReference>
<proteinExistence type="inferred from homology"/>
<protein>
    <submittedName>
        <fullName evidence="3">Deoxyribonuclease-2-alpha</fullName>
    </submittedName>
</protein>
<dbReference type="PANTHER" id="PTHR10858:SF23">
    <property type="entry name" value="DEOXYRIBONUCLEASE II"/>
    <property type="match status" value="1"/>
</dbReference>